<feature type="chain" id="PRO_5038539525" evidence="2">
    <location>
        <begin position="26"/>
        <end position="393"/>
    </location>
</feature>
<dbReference type="Proteomes" id="UP000297597">
    <property type="component" value="Unassembled WGS sequence"/>
</dbReference>
<protein>
    <submittedName>
        <fullName evidence="3">Stage III sporulation protein AE</fullName>
    </submittedName>
</protein>
<accession>A0A4Y7RJJ5</accession>
<feature type="transmembrane region" description="Helical" evidence="1">
    <location>
        <begin position="104"/>
        <end position="123"/>
    </location>
</feature>
<dbReference type="InterPro" id="IPR014194">
    <property type="entry name" value="Spore_III_AE"/>
</dbReference>
<evidence type="ECO:0000256" key="2">
    <source>
        <dbReference type="SAM" id="SignalP"/>
    </source>
</evidence>
<keyword evidence="2" id="KW-0732">Signal</keyword>
<dbReference type="Pfam" id="PF09546">
    <property type="entry name" value="Spore_III_AE"/>
    <property type="match status" value="1"/>
</dbReference>
<keyword evidence="1" id="KW-0472">Membrane</keyword>
<sequence length="393" mass="40948">MSKTGILIVALLIILGALCAQRAAAAAEGQDAETSSLETSSLDLNSIQDYVDQVDTAVRGSLPQLNFKEMVIKLAKGELNWQPAEIVNNILRQLFKEVVANFDLLGKLVILAVICAVLQNLICSFEKGTAGQLTYSVTYLVLISIAVSSFALAVNAGREVVDTLVAFMQALLPVLLTLLAAVGGVASAAIFSPVILATLGVFGTLIKNIILPLIFLVAVLGIVSNLTERFKVTNLADLLKSLAMGLTGVFTTIFLGVLALQGVAGAVGDSVAFRTAKYGVKAFVPVVGGMLSDALEAVVSSSLLIKNALGIAGIAVIGATLLVPLLKILTLAFIYKLAGSLIQPIAEGQMVDCLNGLGNNLLLVFAAVATVGLLFFFTVTIVVGVGNITVMFR</sequence>
<reference evidence="3 4" key="1">
    <citation type="journal article" date="2018" name="Environ. Microbiol.">
        <title>Novel energy conservation strategies and behaviour of Pelotomaculum schinkii driving syntrophic propionate catabolism.</title>
        <authorList>
            <person name="Hidalgo-Ahumada C.A.P."/>
            <person name="Nobu M.K."/>
            <person name="Narihiro T."/>
            <person name="Tamaki H."/>
            <person name="Liu W.T."/>
            <person name="Kamagata Y."/>
            <person name="Stams A.J.M."/>
            <person name="Imachi H."/>
            <person name="Sousa D.Z."/>
        </authorList>
    </citation>
    <scope>NUCLEOTIDE SEQUENCE [LARGE SCALE GENOMIC DNA]</scope>
    <source>
        <strain evidence="3 4">MGP</strain>
    </source>
</reference>
<keyword evidence="1" id="KW-1133">Transmembrane helix</keyword>
<feature type="transmembrane region" description="Helical" evidence="1">
    <location>
        <begin position="174"/>
        <end position="202"/>
    </location>
</feature>
<keyword evidence="4" id="KW-1185">Reference proteome</keyword>
<dbReference type="EMBL" id="QFFZ01000069">
    <property type="protein sequence ID" value="TEB08920.1"/>
    <property type="molecule type" value="Genomic_DNA"/>
</dbReference>
<gene>
    <name evidence="3" type="primary">spoIIIAE</name>
    <name evidence="3" type="ORF">Pmgp_03532</name>
</gene>
<feature type="transmembrane region" description="Helical" evidence="1">
    <location>
        <begin position="361"/>
        <end position="390"/>
    </location>
</feature>
<organism evidence="3 4">
    <name type="scientific">Pelotomaculum propionicicum</name>
    <dbReference type="NCBI Taxonomy" id="258475"/>
    <lineage>
        <taxon>Bacteria</taxon>
        <taxon>Bacillati</taxon>
        <taxon>Bacillota</taxon>
        <taxon>Clostridia</taxon>
        <taxon>Eubacteriales</taxon>
        <taxon>Desulfotomaculaceae</taxon>
        <taxon>Pelotomaculum</taxon>
    </lineage>
</organism>
<feature type="transmembrane region" description="Helical" evidence="1">
    <location>
        <begin position="246"/>
        <end position="267"/>
    </location>
</feature>
<evidence type="ECO:0000313" key="4">
    <source>
        <dbReference type="Proteomes" id="UP000297597"/>
    </source>
</evidence>
<proteinExistence type="predicted"/>
<comment type="caution">
    <text evidence="3">The sequence shown here is derived from an EMBL/GenBank/DDBJ whole genome shotgun (WGS) entry which is preliminary data.</text>
</comment>
<feature type="signal peptide" evidence="2">
    <location>
        <begin position="1"/>
        <end position="25"/>
    </location>
</feature>
<feature type="transmembrane region" description="Helical" evidence="1">
    <location>
        <begin position="309"/>
        <end position="335"/>
    </location>
</feature>
<keyword evidence="1" id="KW-0812">Transmembrane</keyword>
<dbReference type="NCBIfam" id="TIGR02829">
    <property type="entry name" value="spore_III_AE"/>
    <property type="match status" value="1"/>
</dbReference>
<name>A0A4Y7RJJ5_9FIRM</name>
<evidence type="ECO:0000256" key="1">
    <source>
        <dbReference type="SAM" id="Phobius"/>
    </source>
</evidence>
<feature type="transmembrane region" description="Helical" evidence="1">
    <location>
        <begin position="135"/>
        <end position="154"/>
    </location>
</feature>
<feature type="transmembrane region" description="Helical" evidence="1">
    <location>
        <begin position="209"/>
        <end position="226"/>
    </location>
</feature>
<evidence type="ECO:0000313" key="3">
    <source>
        <dbReference type="EMBL" id="TEB08920.1"/>
    </source>
</evidence>
<dbReference type="AlphaFoldDB" id="A0A4Y7RJJ5"/>
<dbReference type="RefSeq" id="WP_243119943.1">
    <property type="nucleotide sequence ID" value="NZ_QFFZ01000069.1"/>
</dbReference>